<dbReference type="PANTHER" id="PTHR44029">
    <property type="entry name" value="DNAJ HOMOLOG SUBFAMILY C MEMBER 21"/>
    <property type="match status" value="1"/>
</dbReference>
<evidence type="ECO:0000259" key="2">
    <source>
        <dbReference type="PROSITE" id="PS50076"/>
    </source>
</evidence>
<dbReference type="CDD" id="cd09276">
    <property type="entry name" value="Rnase_HI_RT_non_LTR"/>
    <property type="match status" value="1"/>
</dbReference>
<dbReference type="InterPro" id="IPR002156">
    <property type="entry name" value="RNaseH_domain"/>
</dbReference>
<accession>A0AAV4RN94</accession>
<gene>
    <name evidence="4" type="primary">DNAJC21</name>
    <name evidence="4" type="ORF">CEXT_302461</name>
</gene>
<dbReference type="GO" id="GO:0003676">
    <property type="term" value="F:nucleic acid binding"/>
    <property type="evidence" value="ECO:0007669"/>
    <property type="project" value="InterPro"/>
</dbReference>
<dbReference type="Proteomes" id="UP001054945">
    <property type="component" value="Unassembled WGS sequence"/>
</dbReference>
<dbReference type="Gene3D" id="3.30.420.10">
    <property type="entry name" value="Ribonuclease H-like superfamily/Ribonuclease H"/>
    <property type="match status" value="1"/>
</dbReference>
<feature type="region of interest" description="Disordered" evidence="1">
    <location>
        <begin position="806"/>
        <end position="825"/>
    </location>
</feature>
<dbReference type="Pfam" id="PF00226">
    <property type="entry name" value="DnaJ"/>
    <property type="match status" value="1"/>
</dbReference>
<dbReference type="Gene3D" id="3.60.10.10">
    <property type="entry name" value="Endonuclease/exonuclease/phosphatase"/>
    <property type="match status" value="1"/>
</dbReference>
<evidence type="ECO:0000259" key="3">
    <source>
        <dbReference type="PROSITE" id="PS50879"/>
    </source>
</evidence>
<reference evidence="4 5" key="1">
    <citation type="submission" date="2021-06" db="EMBL/GenBank/DDBJ databases">
        <title>Caerostris extrusa draft genome.</title>
        <authorList>
            <person name="Kono N."/>
            <person name="Arakawa K."/>
        </authorList>
    </citation>
    <scope>NUCLEOTIDE SEQUENCE [LARGE SCALE GENOMIC DNA]</scope>
</reference>
<dbReference type="SUPFAM" id="SSF56219">
    <property type="entry name" value="DNase I-like"/>
    <property type="match status" value="1"/>
</dbReference>
<dbReference type="GO" id="GO:0004523">
    <property type="term" value="F:RNA-DNA hybrid ribonuclease activity"/>
    <property type="evidence" value="ECO:0007669"/>
    <property type="project" value="InterPro"/>
</dbReference>
<dbReference type="AlphaFoldDB" id="A0AAV4RN94"/>
<protein>
    <submittedName>
        <fullName evidence="4">DnaJ homolog subfamily C member 21</fullName>
    </submittedName>
</protein>
<sequence>MSFLQWNCRSLQNKKIWLHQPPFTTSEFWVFQETFLKADDRLSFPNKIFFRTHRHNRTGGGLLIGIPPNMSGHVIFENSNDPNLEMLAVEIQSHNVTFTIVNIYAPHGFDIHQVQNFFSTLKTRTFIFGDFNLHHPFWGGKTSTPKSEEFLDWLNQSHFSILNTSTPTHITHNFTSSVIDLTLCSAALLNEVYCYVSDCTFESDHLPIVVSWSKLTNATKYLKTIYWNPILRDSNNFLQSIADPTVEIVTEKISHTININTKNKILTNNEYPPWWNIACNNFCKLKKIMWKKARNSVSVPDWIRYKKYRNKIKRLALQFLIKQYANHSFSPLMVNNELQLLDKDENTLKNSLQNYNCSPEHLLTLPIVPRHDPPLCEIFLQKFRFQNKENPVSLIVNDFSDCINRFFSDHYIIATDASKSHVSTSIAGISCNQSFSYRINPINSVFTAEVLAICVAIDELAIVDKDILILSDSFSALNSLKNLNIHSTYAIQRLASKLFVRQTFNQNITFLWVPGHSEILWNEKADSLAKNTTELSQFIEWISPEDVIANLKKQSYLISETNYFSSKYYDLIGNFPDIGTITKWTQNRRQDILIARIISRMIVTPALLNRFNLDSNPFCNIYKNLHRQDEAHETFQLIQQAYETLSDPQERAWYDRHKDDILRGGAEEAYKDDSLNVYHYFNSSCFKGYNDDEKGFYTVYRQVFEKIAAEDKPFVDSDEEIDVPSFGYSDSSYKEVVHDFYAYWQSYCTAKSFSWYDQYDLTEARRSGAGRQVIRLMEKDNKKSRELHRKARNEEVRALVAFVRKRDKRVQEHKKKRRRKKNRKG</sequence>
<dbReference type="SUPFAM" id="SSF46565">
    <property type="entry name" value="Chaperone J-domain"/>
    <property type="match status" value="1"/>
</dbReference>
<dbReference type="InterPro" id="IPR018253">
    <property type="entry name" value="DnaJ_domain_CS"/>
</dbReference>
<dbReference type="GO" id="GO:0005737">
    <property type="term" value="C:cytoplasm"/>
    <property type="evidence" value="ECO:0007669"/>
    <property type="project" value="TreeGrafter"/>
</dbReference>
<dbReference type="InterPro" id="IPR036869">
    <property type="entry name" value="J_dom_sf"/>
</dbReference>
<dbReference type="Pfam" id="PF00075">
    <property type="entry name" value="RNase_H"/>
    <property type="match status" value="1"/>
</dbReference>
<dbReference type="InterPro" id="IPR051964">
    <property type="entry name" value="Chaperone_stress_response"/>
</dbReference>
<comment type="caution">
    <text evidence="4">The sequence shown here is derived from an EMBL/GenBank/DDBJ whole genome shotgun (WGS) entry which is preliminary data.</text>
</comment>
<dbReference type="PANTHER" id="PTHR44029:SF1">
    <property type="entry name" value="DNAJ HOMOLOG SUBFAMILY C MEMBER 21"/>
    <property type="match status" value="1"/>
</dbReference>
<dbReference type="PROSITE" id="PS50076">
    <property type="entry name" value="DNAJ_2"/>
    <property type="match status" value="1"/>
</dbReference>
<feature type="domain" description="RNase H type-1" evidence="3">
    <location>
        <begin position="407"/>
        <end position="534"/>
    </location>
</feature>
<name>A0AAV4RN94_CAEEX</name>
<dbReference type="Gene3D" id="1.10.287.110">
    <property type="entry name" value="DnaJ domain"/>
    <property type="match status" value="1"/>
</dbReference>
<dbReference type="InterPro" id="IPR001623">
    <property type="entry name" value="DnaJ_domain"/>
</dbReference>
<dbReference type="EMBL" id="BPLR01008024">
    <property type="protein sequence ID" value="GIY21483.1"/>
    <property type="molecule type" value="Genomic_DNA"/>
</dbReference>
<dbReference type="InterPro" id="IPR036691">
    <property type="entry name" value="Endo/exonu/phosph_ase_sf"/>
</dbReference>
<dbReference type="InterPro" id="IPR012337">
    <property type="entry name" value="RNaseH-like_sf"/>
</dbReference>
<evidence type="ECO:0000256" key="1">
    <source>
        <dbReference type="SAM" id="MobiDB-lite"/>
    </source>
</evidence>
<dbReference type="Pfam" id="PF21884">
    <property type="entry name" value="ZUO1-like_ZHD"/>
    <property type="match status" value="1"/>
</dbReference>
<dbReference type="PROSITE" id="PS50879">
    <property type="entry name" value="RNASE_H_1"/>
    <property type="match status" value="1"/>
</dbReference>
<dbReference type="Pfam" id="PF14529">
    <property type="entry name" value="Exo_endo_phos_2"/>
    <property type="match status" value="1"/>
</dbReference>
<dbReference type="InterPro" id="IPR005135">
    <property type="entry name" value="Endo/exonuclease/phosphatase"/>
</dbReference>
<dbReference type="PROSITE" id="PS00636">
    <property type="entry name" value="DNAJ_1"/>
    <property type="match status" value="1"/>
</dbReference>
<proteinExistence type="predicted"/>
<dbReference type="InterPro" id="IPR054076">
    <property type="entry name" value="ZUO1-like_ZHD"/>
</dbReference>
<organism evidence="4 5">
    <name type="scientific">Caerostris extrusa</name>
    <name type="common">Bark spider</name>
    <name type="synonym">Caerostris bankana</name>
    <dbReference type="NCBI Taxonomy" id="172846"/>
    <lineage>
        <taxon>Eukaryota</taxon>
        <taxon>Metazoa</taxon>
        <taxon>Ecdysozoa</taxon>
        <taxon>Arthropoda</taxon>
        <taxon>Chelicerata</taxon>
        <taxon>Arachnida</taxon>
        <taxon>Araneae</taxon>
        <taxon>Araneomorphae</taxon>
        <taxon>Entelegynae</taxon>
        <taxon>Araneoidea</taxon>
        <taxon>Araneidae</taxon>
        <taxon>Caerostris</taxon>
    </lineage>
</organism>
<dbReference type="InterPro" id="IPR036397">
    <property type="entry name" value="RNaseH_sf"/>
</dbReference>
<feature type="domain" description="J" evidence="2">
    <location>
        <begin position="567"/>
        <end position="658"/>
    </location>
</feature>
<dbReference type="SUPFAM" id="SSF53098">
    <property type="entry name" value="Ribonuclease H-like"/>
    <property type="match status" value="1"/>
</dbReference>
<evidence type="ECO:0000313" key="5">
    <source>
        <dbReference type="Proteomes" id="UP001054945"/>
    </source>
</evidence>
<keyword evidence="5" id="KW-1185">Reference proteome</keyword>
<evidence type="ECO:0000313" key="4">
    <source>
        <dbReference type="EMBL" id="GIY21483.1"/>
    </source>
</evidence>